<evidence type="ECO:0000313" key="4">
    <source>
        <dbReference type="Proteomes" id="UP000324595"/>
    </source>
</evidence>
<dbReference type="InterPro" id="IPR003675">
    <property type="entry name" value="Rce1/LyrA-like_dom"/>
</dbReference>
<dbReference type="Proteomes" id="UP000324595">
    <property type="component" value="Unassembled WGS sequence"/>
</dbReference>
<evidence type="ECO:0000313" key="3">
    <source>
        <dbReference type="EMBL" id="TYP93933.1"/>
    </source>
</evidence>
<gene>
    <name evidence="3" type="ORF">LX73_1650</name>
</gene>
<evidence type="ECO:0000256" key="1">
    <source>
        <dbReference type="SAM" id="Phobius"/>
    </source>
</evidence>
<name>A0A5D3YJI5_9BACT</name>
<feature type="transmembrane region" description="Helical" evidence="1">
    <location>
        <begin position="175"/>
        <end position="196"/>
    </location>
</feature>
<proteinExistence type="predicted"/>
<keyword evidence="4" id="KW-1185">Reference proteome</keyword>
<feature type="transmembrane region" description="Helical" evidence="1">
    <location>
        <begin position="105"/>
        <end position="127"/>
    </location>
</feature>
<feature type="transmembrane region" description="Helical" evidence="1">
    <location>
        <begin position="202"/>
        <end position="223"/>
    </location>
</feature>
<accession>A0A5D3YJI5</accession>
<organism evidence="3 4">
    <name type="scientific">Fodinibius salinus</name>
    <dbReference type="NCBI Taxonomy" id="860790"/>
    <lineage>
        <taxon>Bacteria</taxon>
        <taxon>Pseudomonadati</taxon>
        <taxon>Balneolota</taxon>
        <taxon>Balneolia</taxon>
        <taxon>Balneolales</taxon>
        <taxon>Balneolaceae</taxon>
        <taxon>Fodinibius</taxon>
    </lineage>
</organism>
<feature type="transmembrane region" description="Helical" evidence="1">
    <location>
        <begin position="20"/>
        <end position="39"/>
    </location>
</feature>
<keyword evidence="3" id="KW-0378">Hydrolase</keyword>
<sequence length="244" mass="27668">MIKQLRNNARQYFSSTHSLLYSYLISLPLLLLYEMLIFISQPDAEQVVRISVDVWIKTLLSFMGQHVLSITLIFVALLGIIILYRERDKLSTLSMRYFGYMIIESMVYAVVLALLIGAAISNLLQLLPSAPIESIPLLQQFALSLGAGLYEELFFRVILVSALLYVLQKFISKKYIAYGCAIVLAALLFSAVHFVGDMGYPFSWAGLLFRFLFGLALNAIYLWRGFGTAAWTHALYDLLVIILW</sequence>
<reference evidence="3 4" key="1">
    <citation type="submission" date="2019-07" db="EMBL/GenBank/DDBJ databases">
        <title>Genomic Encyclopedia of Archaeal and Bacterial Type Strains, Phase II (KMG-II): from individual species to whole genera.</title>
        <authorList>
            <person name="Goeker M."/>
        </authorList>
    </citation>
    <scope>NUCLEOTIDE SEQUENCE [LARGE SCALE GENOMIC DNA]</scope>
    <source>
        <strain evidence="3 4">DSM 21935</strain>
    </source>
</reference>
<feature type="transmembrane region" description="Helical" evidence="1">
    <location>
        <begin position="59"/>
        <end position="84"/>
    </location>
</feature>
<keyword evidence="1" id="KW-0472">Membrane</keyword>
<dbReference type="AlphaFoldDB" id="A0A5D3YJI5"/>
<dbReference type="GO" id="GO:0080120">
    <property type="term" value="P:CAAX-box protein maturation"/>
    <property type="evidence" value="ECO:0007669"/>
    <property type="project" value="UniProtKB-ARBA"/>
</dbReference>
<dbReference type="Pfam" id="PF02517">
    <property type="entry name" value="Rce1-like"/>
    <property type="match status" value="1"/>
</dbReference>
<comment type="caution">
    <text evidence="3">The sequence shown here is derived from an EMBL/GenBank/DDBJ whole genome shotgun (WGS) entry which is preliminary data.</text>
</comment>
<dbReference type="RefSeq" id="WP_246138198.1">
    <property type="nucleotide sequence ID" value="NZ_VNHY01000002.1"/>
</dbReference>
<keyword evidence="1" id="KW-0812">Transmembrane</keyword>
<protein>
    <submittedName>
        <fullName evidence="3">CAAX protease self-immunity</fullName>
    </submittedName>
</protein>
<dbReference type="EMBL" id="VNHY01000002">
    <property type="protein sequence ID" value="TYP93933.1"/>
    <property type="molecule type" value="Genomic_DNA"/>
</dbReference>
<keyword evidence="1" id="KW-1133">Transmembrane helix</keyword>
<evidence type="ECO:0000259" key="2">
    <source>
        <dbReference type="Pfam" id="PF02517"/>
    </source>
</evidence>
<dbReference type="GO" id="GO:0004175">
    <property type="term" value="F:endopeptidase activity"/>
    <property type="evidence" value="ECO:0007669"/>
    <property type="project" value="UniProtKB-ARBA"/>
</dbReference>
<dbReference type="GO" id="GO:0006508">
    <property type="term" value="P:proteolysis"/>
    <property type="evidence" value="ECO:0007669"/>
    <property type="project" value="UniProtKB-KW"/>
</dbReference>
<feature type="domain" description="CAAX prenyl protease 2/Lysostaphin resistance protein A-like" evidence="2">
    <location>
        <begin position="136"/>
        <end position="238"/>
    </location>
</feature>
<keyword evidence="3" id="KW-0645">Protease</keyword>
<feature type="transmembrane region" description="Helical" evidence="1">
    <location>
        <begin position="147"/>
        <end position="168"/>
    </location>
</feature>